<sequence>MSFYDFMQGFVDDQTPLGELAHWINEDQSFPKQERLSDNILDYFINFPTSDHEFLEIVKRSISLYEQQGRS</sequence>
<dbReference type="InterPro" id="IPR023089">
    <property type="entry name" value="YozE_SAM-like"/>
</dbReference>
<name>A0ABY2KXP1_9STAP</name>
<dbReference type="InterPro" id="IPR036806">
    <property type="entry name" value="YozE_SAM-like_sf"/>
</dbReference>
<dbReference type="Proteomes" id="UP000297598">
    <property type="component" value="Unassembled WGS sequence"/>
</dbReference>
<dbReference type="EMBL" id="SRLS01000005">
    <property type="protein sequence ID" value="TGE18144.1"/>
    <property type="molecule type" value="Genomic_DNA"/>
</dbReference>
<reference evidence="2 3" key="1">
    <citation type="submission" date="2019-04" db="EMBL/GenBank/DDBJ databases">
        <title>Genomic characterization of Staphylococcus petrasii strains.</title>
        <authorList>
            <person name="Vrbovska V."/>
            <person name="Kovarovic V."/>
            <person name="Maslanova I."/>
            <person name="Indrakova A."/>
            <person name="Petras P."/>
            <person name="Sedo O."/>
            <person name="Svec P."/>
            <person name="Fisarova L."/>
            <person name="Sedlacek I."/>
            <person name="Doskar J."/>
            <person name="Pantucek R."/>
        </authorList>
    </citation>
    <scope>NUCLEOTIDE SEQUENCE [LARGE SCALE GENOMIC DNA]</scope>
    <source>
        <strain evidence="2 3">P5404</strain>
    </source>
</reference>
<proteinExistence type="predicted"/>
<dbReference type="GeneID" id="48901181"/>
<evidence type="ECO:0000313" key="3">
    <source>
        <dbReference type="Proteomes" id="UP000297598"/>
    </source>
</evidence>
<protein>
    <recommendedName>
        <fullName evidence="1">YozE SAM-like domain-containing protein</fullName>
    </recommendedName>
</protein>
<gene>
    <name evidence="2" type="ORF">BJR09_04240</name>
</gene>
<evidence type="ECO:0000313" key="2">
    <source>
        <dbReference type="EMBL" id="TGE18144.1"/>
    </source>
</evidence>
<evidence type="ECO:0000259" key="1">
    <source>
        <dbReference type="Pfam" id="PF06855"/>
    </source>
</evidence>
<keyword evidence="3" id="KW-1185">Reference proteome</keyword>
<organism evidence="2 3">
    <name type="scientific">Staphylococcus petrasii</name>
    <dbReference type="NCBI Taxonomy" id="1276936"/>
    <lineage>
        <taxon>Bacteria</taxon>
        <taxon>Bacillati</taxon>
        <taxon>Bacillota</taxon>
        <taxon>Bacilli</taxon>
        <taxon>Bacillales</taxon>
        <taxon>Staphylococcaceae</taxon>
        <taxon>Staphylococcus</taxon>
    </lineage>
</organism>
<comment type="caution">
    <text evidence="2">The sequence shown here is derived from an EMBL/GenBank/DDBJ whole genome shotgun (WGS) entry which is preliminary data.</text>
</comment>
<accession>A0ABY2KXP1</accession>
<feature type="domain" description="YozE SAM-like" evidence="1">
    <location>
        <begin position="2"/>
        <end position="67"/>
    </location>
</feature>
<dbReference type="RefSeq" id="WP_103298861.1">
    <property type="nucleotide sequence ID" value="NZ_AP040368.1"/>
</dbReference>
<dbReference type="Pfam" id="PF06855">
    <property type="entry name" value="YozE_SAM_like"/>
    <property type="match status" value="1"/>
</dbReference>
<dbReference type="Gene3D" id="1.10.150.260">
    <property type="entry name" value="YozE SAM-like"/>
    <property type="match status" value="1"/>
</dbReference>
<dbReference type="SUPFAM" id="SSF140652">
    <property type="entry name" value="YozE-like"/>
    <property type="match status" value="1"/>
</dbReference>